<dbReference type="EMBL" id="CAADFV010000248">
    <property type="protein sequence ID" value="VFK70212.1"/>
    <property type="molecule type" value="Genomic_DNA"/>
</dbReference>
<evidence type="ECO:0000313" key="2">
    <source>
        <dbReference type="EMBL" id="VFK70212.1"/>
    </source>
</evidence>
<gene>
    <name evidence="2" type="ORF">BECKTUN1418E_GA0071001_12482</name>
    <name evidence="1" type="ORF">BECKTUN1418F_GA0071002_12502</name>
</gene>
<evidence type="ECO:0008006" key="3">
    <source>
        <dbReference type="Google" id="ProtNLM"/>
    </source>
</evidence>
<evidence type="ECO:0000313" key="1">
    <source>
        <dbReference type="EMBL" id="VFK61244.1"/>
    </source>
</evidence>
<reference evidence="2" key="1">
    <citation type="submission" date="2019-02" db="EMBL/GenBank/DDBJ databases">
        <authorList>
            <person name="Gruber-Vodicka R. H."/>
            <person name="Seah K. B. B."/>
        </authorList>
    </citation>
    <scope>NUCLEOTIDE SEQUENCE</scope>
    <source>
        <strain evidence="2">BECK_BY2</strain>
        <strain evidence="1">BECK_BY3</strain>
    </source>
</reference>
<accession>A0A451AW11</accession>
<dbReference type="Gene3D" id="3.40.50.450">
    <property type="match status" value="1"/>
</dbReference>
<dbReference type="EMBL" id="CAADFY010000250">
    <property type="protein sequence ID" value="VFK61244.1"/>
    <property type="molecule type" value="Genomic_DNA"/>
</dbReference>
<name>A0A451AW11_9GAMM</name>
<protein>
    <recommendedName>
        <fullName evidence="3">Isochorismatase family protein</fullName>
    </recommendedName>
</protein>
<dbReference type="AlphaFoldDB" id="A0A451AW11"/>
<organism evidence="2">
    <name type="scientific">Candidatus Kentrum sp. TUN</name>
    <dbReference type="NCBI Taxonomy" id="2126343"/>
    <lineage>
        <taxon>Bacteria</taxon>
        <taxon>Pseudomonadati</taxon>
        <taxon>Pseudomonadota</taxon>
        <taxon>Gammaproteobacteria</taxon>
        <taxon>Candidatus Kentrum</taxon>
    </lineage>
</organism>
<sequence length="177" mass="20505">MKKKEKLSVYLVGAIEAEKDLGAAWRDALTPFLEDLDLEVLDPVNSEPMQLKGSDIKRLPEHYTDLYGEKHKPKHWHELKNAAEPHLYARFIRHMRNIIKYDIDVVQNKSDFLICYWTETTSRGAGTHSELTYALMNNVPVYCVADCVMPAWAKACCEKMFLTFDDLKVFLSEEFSE</sequence>
<proteinExistence type="predicted"/>